<dbReference type="InterPro" id="IPR018060">
    <property type="entry name" value="HTH_AraC"/>
</dbReference>
<dbReference type="RefSeq" id="WP_131015008.1">
    <property type="nucleotide sequence ID" value="NZ_SIRE01000013.1"/>
</dbReference>
<dbReference type="InterPro" id="IPR001789">
    <property type="entry name" value="Sig_transdc_resp-reg_receiver"/>
</dbReference>
<dbReference type="Proteomes" id="UP000293142">
    <property type="component" value="Unassembled WGS sequence"/>
</dbReference>
<dbReference type="InterPro" id="IPR009057">
    <property type="entry name" value="Homeodomain-like_sf"/>
</dbReference>
<dbReference type="Gene3D" id="3.40.50.2300">
    <property type="match status" value="1"/>
</dbReference>
<evidence type="ECO:0000313" key="8">
    <source>
        <dbReference type="Proteomes" id="UP000293142"/>
    </source>
</evidence>
<organism evidence="7 8">
    <name type="scientific">Paenibacillus thalictri</name>
    <dbReference type="NCBI Taxonomy" id="2527873"/>
    <lineage>
        <taxon>Bacteria</taxon>
        <taxon>Bacillati</taxon>
        <taxon>Bacillota</taxon>
        <taxon>Bacilli</taxon>
        <taxon>Bacillales</taxon>
        <taxon>Paenibacillaceae</taxon>
        <taxon>Paenibacillus</taxon>
    </lineage>
</organism>
<dbReference type="InterPro" id="IPR018062">
    <property type="entry name" value="HTH_AraC-typ_CS"/>
</dbReference>
<dbReference type="InterPro" id="IPR011006">
    <property type="entry name" value="CheY-like_superfamily"/>
</dbReference>
<evidence type="ECO:0000256" key="3">
    <source>
        <dbReference type="ARBA" id="ARBA00023163"/>
    </source>
</evidence>
<keyword evidence="3" id="KW-0804">Transcription</keyword>
<keyword evidence="1" id="KW-0805">Transcription regulation</keyword>
<reference evidence="7 8" key="1">
    <citation type="submission" date="2019-02" db="EMBL/GenBank/DDBJ databases">
        <title>Paenibacillus sp. nov., isolated from surface-sterilized tissue of Thalictrum simplex L.</title>
        <authorList>
            <person name="Tuo L."/>
        </authorList>
    </citation>
    <scope>NUCLEOTIDE SEQUENCE [LARGE SCALE GENOMIC DNA]</scope>
    <source>
        <strain evidence="7 8">N2SHLJ1</strain>
    </source>
</reference>
<feature type="modified residue" description="4-aspartylphosphate" evidence="4">
    <location>
        <position position="54"/>
    </location>
</feature>
<dbReference type="Pfam" id="PF12833">
    <property type="entry name" value="HTH_18"/>
    <property type="match status" value="1"/>
</dbReference>
<dbReference type="CDD" id="cd17536">
    <property type="entry name" value="REC_YesN-like"/>
    <property type="match status" value="1"/>
</dbReference>
<dbReference type="PRINTS" id="PR00032">
    <property type="entry name" value="HTHARAC"/>
</dbReference>
<dbReference type="InterPro" id="IPR020449">
    <property type="entry name" value="Tscrpt_reg_AraC-type_HTH"/>
</dbReference>
<dbReference type="AlphaFoldDB" id="A0A4Q9DS22"/>
<keyword evidence="8" id="KW-1185">Reference proteome</keyword>
<gene>
    <name evidence="7" type="ORF">EYB31_19075</name>
</gene>
<feature type="domain" description="HTH araC/xylS-type" evidence="5">
    <location>
        <begin position="439"/>
        <end position="537"/>
    </location>
</feature>
<dbReference type="PANTHER" id="PTHR43280:SF2">
    <property type="entry name" value="HTH-TYPE TRANSCRIPTIONAL REGULATOR EXSA"/>
    <property type="match status" value="1"/>
</dbReference>
<evidence type="ECO:0000259" key="6">
    <source>
        <dbReference type="PROSITE" id="PS50110"/>
    </source>
</evidence>
<proteinExistence type="predicted"/>
<dbReference type="PROSITE" id="PS00041">
    <property type="entry name" value="HTH_ARAC_FAMILY_1"/>
    <property type="match status" value="1"/>
</dbReference>
<dbReference type="PROSITE" id="PS50110">
    <property type="entry name" value="RESPONSE_REGULATORY"/>
    <property type="match status" value="1"/>
</dbReference>
<evidence type="ECO:0000256" key="4">
    <source>
        <dbReference type="PROSITE-ProRule" id="PRU00169"/>
    </source>
</evidence>
<feature type="domain" description="Response regulatory" evidence="6">
    <location>
        <begin position="2"/>
        <end position="119"/>
    </location>
</feature>
<dbReference type="Gene3D" id="1.10.10.60">
    <property type="entry name" value="Homeodomain-like"/>
    <property type="match status" value="2"/>
</dbReference>
<dbReference type="OrthoDB" id="9794370at2"/>
<dbReference type="GO" id="GO:0043565">
    <property type="term" value="F:sequence-specific DNA binding"/>
    <property type="evidence" value="ECO:0007669"/>
    <property type="project" value="InterPro"/>
</dbReference>
<dbReference type="GO" id="GO:0000160">
    <property type="term" value="P:phosphorelay signal transduction system"/>
    <property type="evidence" value="ECO:0007669"/>
    <property type="project" value="InterPro"/>
</dbReference>
<sequence length="539" mass="62652">MQLLLVDDETSVVDTLADTIPWHQLGVTVVHKAYSGFEAIEILENAAVNIVITDIRMPGMSGLELIQTIRSKWKKTKCMLLSGYAEFSYAQKAIELNTLEYLIKPISDEELIEKLRKVITEVRREWEEVASYQKAMQAFRENLPLLREKMLLNVLSGKSRDWGRNFEHAGLLNINFKPELRFAVLLIRLEQRFNRFDDFDCSLMEYSVRNIAEELLSEHFSLWFCKDHYDYLVFLVGYNEQAIDGSAFAAEQKRLEKLSVQLQENVQFYLKGDISVVISRTGCFPEDAYLLYQDALLAIRNRIGNDSGMFLSLTGEPDSIVALKKLYEPPLLIHLLEAGRWEASFEKLAAIFEELDHSWQESQEHLQEVFFALSATFVYIAHRNGKRLMDLIGLHYGKLEEKRPFRTHAQLREWALNVIDEIKKQADDEKRDMHDLVVDEVKAFILQHLSEDVSLQTIADHVHLHPVYVSKIFKLITGENVSEYLYQLRMEKAAHLLKHTNDKIYEITFQLGYNNPPYFIKVFKKHYGLTPQEYRDGSG</sequence>
<dbReference type="EMBL" id="SIRE01000013">
    <property type="protein sequence ID" value="TBL76534.1"/>
    <property type="molecule type" value="Genomic_DNA"/>
</dbReference>
<evidence type="ECO:0000313" key="7">
    <source>
        <dbReference type="EMBL" id="TBL76534.1"/>
    </source>
</evidence>
<dbReference type="PANTHER" id="PTHR43280">
    <property type="entry name" value="ARAC-FAMILY TRANSCRIPTIONAL REGULATOR"/>
    <property type="match status" value="1"/>
</dbReference>
<keyword evidence="2" id="KW-0238">DNA-binding</keyword>
<accession>A0A4Q9DS22</accession>
<dbReference type="GO" id="GO:0003700">
    <property type="term" value="F:DNA-binding transcription factor activity"/>
    <property type="evidence" value="ECO:0007669"/>
    <property type="project" value="InterPro"/>
</dbReference>
<comment type="caution">
    <text evidence="7">The sequence shown here is derived from an EMBL/GenBank/DDBJ whole genome shotgun (WGS) entry which is preliminary data.</text>
</comment>
<name>A0A4Q9DS22_9BACL</name>
<keyword evidence="4" id="KW-0597">Phosphoprotein</keyword>
<dbReference type="SUPFAM" id="SSF46689">
    <property type="entry name" value="Homeodomain-like"/>
    <property type="match status" value="2"/>
</dbReference>
<evidence type="ECO:0000256" key="1">
    <source>
        <dbReference type="ARBA" id="ARBA00023015"/>
    </source>
</evidence>
<dbReference type="Pfam" id="PF00072">
    <property type="entry name" value="Response_reg"/>
    <property type="match status" value="1"/>
</dbReference>
<protein>
    <submittedName>
        <fullName evidence="7">Response regulator</fullName>
    </submittedName>
</protein>
<dbReference type="SUPFAM" id="SSF52172">
    <property type="entry name" value="CheY-like"/>
    <property type="match status" value="1"/>
</dbReference>
<evidence type="ECO:0000259" key="5">
    <source>
        <dbReference type="PROSITE" id="PS01124"/>
    </source>
</evidence>
<dbReference type="SMART" id="SM00448">
    <property type="entry name" value="REC"/>
    <property type="match status" value="1"/>
</dbReference>
<evidence type="ECO:0000256" key="2">
    <source>
        <dbReference type="ARBA" id="ARBA00023125"/>
    </source>
</evidence>
<dbReference type="SMART" id="SM00342">
    <property type="entry name" value="HTH_ARAC"/>
    <property type="match status" value="1"/>
</dbReference>
<dbReference type="PROSITE" id="PS01124">
    <property type="entry name" value="HTH_ARAC_FAMILY_2"/>
    <property type="match status" value="1"/>
</dbReference>